<sequence>MTNQTNDTGATALDDIMPTDAGFALTVRVLNEQGLHARPAAKLAQEAQKFPCDISLSMAGETVDAKSILDILTLAAGNGAELELRASGPEAEAALTSLATLIRNRFR</sequence>
<dbReference type="InterPro" id="IPR035895">
    <property type="entry name" value="HPr-like_sf"/>
</dbReference>
<dbReference type="STRING" id="596151.DesfrDRAFT_3988"/>
<dbReference type="PANTHER" id="PTHR33705">
    <property type="entry name" value="PHOSPHOCARRIER PROTEIN HPR"/>
    <property type="match status" value="1"/>
</dbReference>
<dbReference type="SUPFAM" id="SSF55594">
    <property type="entry name" value="HPr-like"/>
    <property type="match status" value="1"/>
</dbReference>
<dbReference type="GO" id="GO:0016740">
    <property type="term" value="F:transferase activity"/>
    <property type="evidence" value="ECO:0007669"/>
    <property type="project" value="UniProtKB-KW"/>
</dbReference>
<evidence type="ECO:0000313" key="6">
    <source>
        <dbReference type="EMBL" id="EFL49274.1"/>
    </source>
</evidence>
<dbReference type="RefSeq" id="WP_005996929.1">
    <property type="nucleotide sequence ID" value="NZ_AECZ01000052.1"/>
</dbReference>
<dbReference type="InterPro" id="IPR000032">
    <property type="entry name" value="HPr-like"/>
</dbReference>
<comment type="similarity">
    <text evidence="2">Belongs to the HPr family.</text>
</comment>
<organism evidence="6 7">
    <name type="scientific">Solidesulfovibrio fructosivorans JJ]</name>
    <dbReference type="NCBI Taxonomy" id="596151"/>
    <lineage>
        <taxon>Bacteria</taxon>
        <taxon>Pseudomonadati</taxon>
        <taxon>Thermodesulfobacteriota</taxon>
        <taxon>Desulfovibrionia</taxon>
        <taxon>Desulfovibrionales</taxon>
        <taxon>Desulfovibrionaceae</taxon>
        <taxon>Solidesulfovibrio</taxon>
    </lineage>
</organism>
<dbReference type="PANTHER" id="PTHR33705:SF2">
    <property type="entry name" value="PHOSPHOCARRIER PROTEIN NPR"/>
    <property type="match status" value="1"/>
</dbReference>
<evidence type="ECO:0000313" key="7">
    <source>
        <dbReference type="Proteomes" id="UP000006250"/>
    </source>
</evidence>
<dbReference type="InterPro" id="IPR001020">
    <property type="entry name" value="PTS_HPr_His_P_site"/>
</dbReference>
<keyword evidence="6" id="KW-0808">Transferase</keyword>
<dbReference type="GO" id="GO:0005737">
    <property type="term" value="C:cytoplasm"/>
    <property type="evidence" value="ECO:0007669"/>
    <property type="project" value="UniProtKB-SubCell"/>
</dbReference>
<evidence type="ECO:0000256" key="3">
    <source>
        <dbReference type="ARBA" id="ARBA00022490"/>
    </source>
</evidence>
<dbReference type="InterPro" id="IPR002114">
    <property type="entry name" value="PTS_HPr_Ser_P_site"/>
</dbReference>
<keyword evidence="4" id="KW-0598">Phosphotransferase system</keyword>
<dbReference type="AlphaFoldDB" id="E1K288"/>
<accession>E1K288</accession>
<dbReference type="GO" id="GO:0009401">
    <property type="term" value="P:phosphoenolpyruvate-dependent sugar phosphotransferase system"/>
    <property type="evidence" value="ECO:0007669"/>
    <property type="project" value="UniProtKB-KW"/>
</dbReference>
<evidence type="ECO:0000256" key="1">
    <source>
        <dbReference type="ARBA" id="ARBA00004496"/>
    </source>
</evidence>
<dbReference type="Gene3D" id="3.30.1340.10">
    <property type="entry name" value="HPr-like"/>
    <property type="match status" value="1"/>
</dbReference>
<evidence type="ECO:0000256" key="4">
    <source>
        <dbReference type="ARBA" id="ARBA00022683"/>
    </source>
</evidence>
<comment type="caution">
    <text evidence="6">The sequence shown here is derived from an EMBL/GenBank/DDBJ whole genome shotgun (WGS) entry which is preliminary data.</text>
</comment>
<evidence type="ECO:0000259" key="5">
    <source>
        <dbReference type="PROSITE" id="PS51350"/>
    </source>
</evidence>
<name>E1K288_SOLFR</name>
<gene>
    <name evidence="6" type="ORF">DesfrDRAFT_3988</name>
</gene>
<dbReference type="eggNOG" id="COG1925">
    <property type="taxonomic scope" value="Bacteria"/>
</dbReference>
<feature type="domain" description="HPr" evidence="5">
    <location>
        <begin position="22"/>
        <end position="107"/>
    </location>
</feature>
<dbReference type="CDD" id="cd00367">
    <property type="entry name" value="PTS-HPr_like"/>
    <property type="match status" value="1"/>
</dbReference>
<dbReference type="PROSITE" id="PS00369">
    <property type="entry name" value="PTS_HPR_HIS"/>
    <property type="match status" value="1"/>
</dbReference>
<dbReference type="PROSITE" id="PS00589">
    <property type="entry name" value="PTS_HPR_SER"/>
    <property type="match status" value="1"/>
</dbReference>
<keyword evidence="7" id="KW-1185">Reference proteome</keyword>
<dbReference type="EMBL" id="AECZ01000052">
    <property type="protein sequence ID" value="EFL49274.1"/>
    <property type="molecule type" value="Genomic_DNA"/>
</dbReference>
<dbReference type="Pfam" id="PF00381">
    <property type="entry name" value="PTS-HPr"/>
    <property type="match status" value="1"/>
</dbReference>
<dbReference type="InterPro" id="IPR050399">
    <property type="entry name" value="HPr"/>
</dbReference>
<evidence type="ECO:0000256" key="2">
    <source>
        <dbReference type="ARBA" id="ARBA00010736"/>
    </source>
</evidence>
<reference evidence="6 7" key="1">
    <citation type="submission" date="2010-08" db="EMBL/GenBank/DDBJ databases">
        <title>The draft genome of Desulfovibrio fructosovorans JJ.</title>
        <authorList>
            <consortium name="US DOE Joint Genome Institute (JGI-PGF)"/>
            <person name="Lucas S."/>
            <person name="Copeland A."/>
            <person name="Lapidus A."/>
            <person name="Cheng J.-F."/>
            <person name="Bruce D."/>
            <person name="Goodwin L."/>
            <person name="Pitluck S."/>
            <person name="Land M.L."/>
            <person name="Hauser L."/>
            <person name="Chang Y.-J."/>
            <person name="Jeffries C."/>
            <person name="Wall J.D."/>
            <person name="Stahl D.A."/>
            <person name="Arkin A.P."/>
            <person name="Dehal P."/>
            <person name="Stolyar S.M."/>
            <person name="Hazen T.C."/>
            <person name="Woyke T.J."/>
        </authorList>
    </citation>
    <scope>NUCLEOTIDE SEQUENCE [LARGE SCALE GENOMIC DNA]</scope>
    <source>
        <strain evidence="6 7">JJ</strain>
    </source>
</reference>
<dbReference type="PROSITE" id="PS51350">
    <property type="entry name" value="PTS_HPR_DOM"/>
    <property type="match status" value="1"/>
</dbReference>
<proteinExistence type="inferred from homology"/>
<dbReference type="Proteomes" id="UP000006250">
    <property type="component" value="Unassembled WGS sequence"/>
</dbReference>
<dbReference type="OrthoDB" id="9798965at2"/>
<dbReference type="PRINTS" id="PR00107">
    <property type="entry name" value="PHOSPHOCPHPR"/>
</dbReference>
<protein>
    <submittedName>
        <fullName evidence="6">Phosphotransferase system, phosphocarrier protein HPr</fullName>
    </submittedName>
</protein>
<comment type="subcellular location">
    <subcellularLocation>
        <location evidence="1">Cytoplasm</location>
    </subcellularLocation>
</comment>
<dbReference type="NCBIfam" id="TIGR01003">
    <property type="entry name" value="PTS_HPr_family"/>
    <property type="match status" value="1"/>
</dbReference>
<keyword evidence="3" id="KW-0963">Cytoplasm</keyword>